<feature type="compositionally biased region" description="Pro residues" evidence="1">
    <location>
        <begin position="57"/>
        <end position="68"/>
    </location>
</feature>
<sequence>MSTATRTTRPAPGFYVQASGGMGSLYTPVLSLTAGDTKRPGLLAYINGLRFIETSPSTPPPPWPPPSSCAPGPLGGPPRHSRRAPLGRLPRRPLPGEGARRAADDHLCAAENPADDSRIPLDDG</sequence>
<dbReference type="Proteomes" id="UP000613974">
    <property type="component" value="Unassembled WGS sequence"/>
</dbReference>
<keyword evidence="3" id="KW-1185">Reference proteome</keyword>
<feature type="compositionally biased region" description="Basic residues" evidence="1">
    <location>
        <begin position="79"/>
        <end position="91"/>
    </location>
</feature>
<reference evidence="3" key="1">
    <citation type="submission" date="2023-07" db="EMBL/GenBank/DDBJ databases">
        <title>Whole genome shotgun sequence of Streptomyces nojiriensis NBRC 13794.</title>
        <authorList>
            <person name="Komaki H."/>
            <person name="Tamura T."/>
        </authorList>
    </citation>
    <scope>NUCLEOTIDE SEQUENCE [LARGE SCALE GENOMIC DNA]</scope>
    <source>
        <strain evidence="3">NBRC 13794</strain>
    </source>
</reference>
<name>A0ABQ3SLR4_9ACTN</name>
<dbReference type="EMBL" id="BNEC01000005">
    <property type="protein sequence ID" value="GHI68912.1"/>
    <property type="molecule type" value="Genomic_DNA"/>
</dbReference>
<accession>A0ABQ3SLR4</accession>
<protein>
    <submittedName>
        <fullName evidence="2">Uncharacterized protein</fullName>
    </submittedName>
</protein>
<organism evidence="2 3">
    <name type="scientific">Streptomyces nojiriensis</name>
    <dbReference type="NCBI Taxonomy" id="66374"/>
    <lineage>
        <taxon>Bacteria</taxon>
        <taxon>Bacillati</taxon>
        <taxon>Actinomycetota</taxon>
        <taxon>Actinomycetes</taxon>
        <taxon>Kitasatosporales</taxon>
        <taxon>Streptomycetaceae</taxon>
        <taxon>Streptomyces</taxon>
    </lineage>
</organism>
<feature type="compositionally biased region" description="Basic and acidic residues" evidence="1">
    <location>
        <begin position="115"/>
        <end position="124"/>
    </location>
</feature>
<feature type="region of interest" description="Disordered" evidence="1">
    <location>
        <begin position="53"/>
        <end position="124"/>
    </location>
</feature>
<evidence type="ECO:0000256" key="1">
    <source>
        <dbReference type="SAM" id="MobiDB-lite"/>
    </source>
</evidence>
<comment type="caution">
    <text evidence="2">The sequence shown here is derived from an EMBL/GenBank/DDBJ whole genome shotgun (WGS) entry which is preliminary data.</text>
</comment>
<feature type="compositionally biased region" description="Basic and acidic residues" evidence="1">
    <location>
        <begin position="98"/>
        <end position="108"/>
    </location>
</feature>
<evidence type="ECO:0000313" key="2">
    <source>
        <dbReference type="EMBL" id="GHI68912.1"/>
    </source>
</evidence>
<gene>
    <name evidence="2" type="ORF">Snoj_28300</name>
</gene>
<proteinExistence type="predicted"/>
<evidence type="ECO:0000313" key="3">
    <source>
        <dbReference type="Proteomes" id="UP000613974"/>
    </source>
</evidence>